<dbReference type="InterPro" id="IPR001633">
    <property type="entry name" value="EAL_dom"/>
</dbReference>
<dbReference type="Proteomes" id="UP000886100">
    <property type="component" value="Unassembled WGS sequence"/>
</dbReference>
<dbReference type="CDD" id="cd01948">
    <property type="entry name" value="EAL"/>
    <property type="match status" value="1"/>
</dbReference>
<dbReference type="PANTHER" id="PTHR33121:SF23">
    <property type="entry name" value="CYCLIC DI-GMP PHOSPHODIESTERASE PDEB"/>
    <property type="match status" value="1"/>
</dbReference>
<comment type="caution">
    <text evidence="2">The sequence shown here is derived from an EMBL/GenBank/DDBJ whole genome shotgun (WGS) entry which is preliminary data.</text>
</comment>
<dbReference type="EMBL" id="DROM01000003">
    <property type="protein sequence ID" value="HHH12605.1"/>
    <property type="molecule type" value="Genomic_DNA"/>
</dbReference>
<dbReference type="PANTHER" id="PTHR33121">
    <property type="entry name" value="CYCLIC DI-GMP PHOSPHODIESTERASE PDEF"/>
    <property type="match status" value="1"/>
</dbReference>
<reference evidence="2" key="1">
    <citation type="journal article" date="2020" name="mSystems">
        <title>Genome- and Community-Level Interaction Insights into Carbon Utilization and Element Cycling Functions of Hydrothermarchaeota in Hydrothermal Sediment.</title>
        <authorList>
            <person name="Zhou Z."/>
            <person name="Liu Y."/>
            <person name="Xu W."/>
            <person name="Pan J."/>
            <person name="Luo Z.H."/>
            <person name="Li M."/>
        </authorList>
    </citation>
    <scope>NUCLEOTIDE SEQUENCE [LARGE SCALE GENOMIC DNA]</scope>
    <source>
        <strain evidence="2">HyVt-535</strain>
    </source>
</reference>
<organism evidence="2">
    <name type="scientific">Thiolapillus brandeum</name>
    <dbReference type="NCBI Taxonomy" id="1076588"/>
    <lineage>
        <taxon>Bacteria</taxon>
        <taxon>Pseudomonadati</taxon>
        <taxon>Pseudomonadota</taxon>
        <taxon>Gammaproteobacteria</taxon>
        <taxon>Chromatiales</taxon>
        <taxon>Sedimenticolaceae</taxon>
        <taxon>Thiolapillus</taxon>
    </lineage>
</organism>
<gene>
    <name evidence="2" type="ORF">ENJ98_00050</name>
</gene>
<dbReference type="Pfam" id="PF00563">
    <property type="entry name" value="EAL"/>
    <property type="match status" value="1"/>
</dbReference>
<protein>
    <submittedName>
        <fullName evidence="2">EAL domain-containing protein</fullName>
    </submittedName>
</protein>
<dbReference type="InterPro" id="IPR050706">
    <property type="entry name" value="Cyclic-di-GMP_PDE-like"/>
</dbReference>
<sequence>MLDGTLFINLSATSLSDEGLRGFIGEQLVTHGLDPSRIGFEITETAAIADFDCARDLIQTLRRYGCKVSLDDFGTGMSSFSYLKSLTVDFIKIDGSFVRRMRREPVDSAIVEAVNNIAHISGIRTIAEFVEDDEVMRHLRSIGVDFAQGWAVEKPGPMPAT</sequence>
<dbReference type="SMART" id="SM00052">
    <property type="entry name" value="EAL"/>
    <property type="match status" value="1"/>
</dbReference>
<dbReference type="InterPro" id="IPR035919">
    <property type="entry name" value="EAL_sf"/>
</dbReference>
<evidence type="ECO:0000259" key="1">
    <source>
        <dbReference type="PROSITE" id="PS50883"/>
    </source>
</evidence>
<evidence type="ECO:0000313" key="2">
    <source>
        <dbReference type="EMBL" id="HHH12605.1"/>
    </source>
</evidence>
<feature type="domain" description="EAL" evidence="1">
    <location>
        <begin position="1"/>
        <end position="161"/>
    </location>
</feature>
<accession>A0A7C5N5T8</accession>
<dbReference type="AlphaFoldDB" id="A0A7C5N5T8"/>
<dbReference type="SUPFAM" id="SSF141868">
    <property type="entry name" value="EAL domain-like"/>
    <property type="match status" value="1"/>
</dbReference>
<proteinExistence type="predicted"/>
<dbReference type="Gene3D" id="3.20.20.450">
    <property type="entry name" value="EAL domain"/>
    <property type="match status" value="1"/>
</dbReference>
<dbReference type="PROSITE" id="PS50883">
    <property type="entry name" value="EAL"/>
    <property type="match status" value="1"/>
</dbReference>
<name>A0A7C5N5T8_9GAMM</name>
<dbReference type="GO" id="GO:0071111">
    <property type="term" value="F:cyclic-guanylate-specific phosphodiesterase activity"/>
    <property type="evidence" value="ECO:0007669"/>
    <property type="project" value="InterPro"/>
</dbReference>